<reference evidence="3 4" key="1">
    <citation type="submission" date="2024-04" db="EMBL/GenBank/DDBJ databases">
        <title>Draft genome sequence of Pseudophaeobacter arcticus NBRC 116598.</title>
        <authorList>
            <person name="Miyakawa T."/>
            <person name="Kusuya Y."/>
            <person name="Miura T."/>
        </authorList>
    </citation>
    <scope>NUCLEOTIDE SEQUENCE [LARGE SCALE GENOMIC DNA]</scope>
    <source>
        <strain evidence="3 4">SU-CL00105</strain>
    </source>
</reference>
<evidence type="ECO:0000259" key="2">
    <source>
        <dbReference type="PROSITE" id="PS50801"/>
    </source>
</evidence>
<dbReference type="SUPFAM" id="SSF46458">
    <property type="entry name" value="Globin-like"/>
    <property type="match status" value="1"/>
</dbReference>
<evidence type="ECO:0000256" key="1">
    <source>
        <dbReference type="ARBA" id="ARBA00022553"/>
    </source>
</evidence>
<dbReference type="Gene3D" id="3.30.750.24">
    <property type="entry name" value="STAS domain"/>
    <property type="match status" value="1"/>
</dbReference>
<dbReference type="InterPro" id="IPR012292">
    <property type="entry name" value="Globin/Proto"/>
</dbReference>
<evidence type="ECO:0000313" key="3">
    <source>
        <dbReference type="EMBL" id="GAA6195493.1"/>
    </source>
</evidence>
<protein>
    <recommendedName>
        <fullName evidence="2">STAS domain-containing protein</fullName>
    </recommendedName>
</protein>
<dbReference type="Pfam" id="PF01740">
    <property type="entry name" value="STAS"/>
    <property type="match status" value="1"/>
</dbReference>
<dbReference type="InterPro" id="IPR039379">
    <property type="entry name" value="Protoglobin_sensor_dom"/>
</dbReference>
<organism evidence="3 4">
    <name type="scientific">Pseudophaeobacter arcticus</name>
    <dbReference type="NCBI Taxonomy" id="385492"/>
    <lineage>
        <taxon>Bacteria</taxon>
        <taxon>Pseudomonadati</taxon>
        <taxon>Pseudomonadota</taxon>
        <taxon>Alphaproteobacteria</taxon>
        <taxon>Rhodobacterales</taxon>
        <taxon>Paracoccaceae</taxon>
        <taxon>Pseudophaeobacter</taxon>
    </lineage>
</organism>
<dbReference type="Pfam" id="PF11563">
    <property type="entry name" value="Protoglobin"/>
    <property type="match status" value="1"/>
</dbReference>
<dbReference type="SUPFAM" id="SSF52091">
    <property type="entry name" value="SpoIIaa-like"/>
    <property type="match status" value="1"/>
</dbReference>
<dbReference type="InterPro" id="IPR002645">
    <property type="entry name" value="STAS_dom"/>
</dbReference>
<dbReference type="PANTHER" id="PTHR33745:SF3">
    <property type="entry name" value="RSBT CO-ANTAGONIST PROTEIN RSBRC"/>
    <property type="match status" value="1"/>
</dbReference>
<dbReference type="PANTHER" id="PTHR33745">
    <property type="entry name" value="RSBT ANTAGONIST PROTEIN RSBS-RELATED"/>
    <property type="match status" value="1"/>
</dbReference>
<dbReference type="RefSeq" id="WP_295454362.1">
    <property type="nucleotide sequence ID" value="NZ_BAABWU010000002.1"/>
</dbReference>
<name>A0ABQ0AI02_9RHOB</name>
<dbReference type="CDD" id="cd01068">
    <property type="entry name" value="globin_sensor"/>
    <property type="match status" value="1"/>
</dbReference>
<proteinExistence type="predicted"/>
<dbReference type="Proteomes" id="UP001441944">
    <property type="component" value="Unassembled WGS sequence"/>
</dbReference>
<dbReference type="InterPro" id="IPR051932">
    <property type="entry name" value="Bact_StressResp_Reg"/>
</dbReference>
<keyword evidence="4" id="KW-1185">Reference proteome</keyword>
<evidence type="ECO:0000313" key="4">
    <source>
        <dbReference type="Proteomes" id="UP001441944"/>
    </source>
</evidence>
<dbReference type="InterPro" id="IPR044398">
    <property type="entry name" value="Globin-sensor_dom"/>
</dbReference>
<sequence>MSDVVSSSITGNLADTTTHANALADALAWFDITASDQEERRRLSGIAEQMAGEIIEAFYDHILSFDQASKHFQDEEHINRVKRAQVRYFEELVSADIDDAYIENRRLIGRIHEQAGVTPTLYIGAYAFYMHRLGHVILDKLAEKPEEAFRLMLALLKISHFDMSLALETYVETREETIQNRERELSELPTPVLKLREGLLLIPVVGTLDSHRARSLTVELLEGIREHRAQVVVLDITGVAGVDSAVANHLIQSMSAARLMGAASVLTGISAEVAQALVKIGVSGQQLNTAGDLQQGIKIAEKLIGT</sequence>
<accession>A0ABQ0AI02</accession>
<dbReference type="EMBL" id="BAABWU010000002">
    <property type="protein sequence ID" value="GAA6195493.1"/>
    <property type="molecule type" value="Genomic_DNA"/>
</dbReference>
<gene>
    <name evidence="3" type="ORF">NBRC116598_09370</name>
</gene>
<dbReference type="CDD" id="cd07041">
    <property type="entry name" value="STAS_RsbR_RsbS_like"/>
    <property type="match status" value="1"/>
</dbReference>
<feature type="domain" description="STAS" evidence="2">
    <location>
        <begin position="189"/>
        <end position="300"/>
    </location>
</feature>
<dbReference type="PROSITE" id="PS50801">
    <property type="entry name" value="STAS"/>
    <property type="match status" value="1"/>
</dbReference>
<dbReference type="InterPro" id="IPR036513">
    <property type="entry name" value="STAS_dom_sf"/>
</dbReference>
<dbReference type="InterPro" id="IPR009050">
    <property type="entry name" value="Globin-like_sf"/>
</dbReference>
<dbReference type="Gene3D" id="1.10.490.10">
    <property type="entry name" value="Globins"/>
    <property type="match status" value="1"/>
</dbReference>
<comment type="caution">
    <text evidence="3">The sequence shown here is derived from an EMBL/GenBank/DDBJ whole genome shotgun (WGS) entry which is preliminary data.</text>
</comment>
<keyword evidence="1" id="KW-0597">Phosphoprotein</keyword>